<evidence type="ECO:0008006" key="4">
    <source>
        <dbReference type="Google" id="ProtNLM"/>
    </source>
</evidence>
<name>A0A7W5UGH0_9BACT</name>
<feature type="transmembrane region" description="Helical" evidence="1">
    <location>
        <begin position="261"/>
        <end position="279"/>
    </location>
</feature>
<dbReference type="RefSeq" id="WP_183694524.1">
    <property type="nucleotide sequence ID" value="NZ_JACICA010000002.1"/>
</dbReference>
<feature type="transmembrane region" description="Helical" evidence="1">
    <location>
        <begin position="291"/>
        <end position="311"/>
    </location>
</feature>
<keyword evidence="1" id="KW-1133">Transmembrane helix</keyword>
<evidence type="ECO:0000256" key="1">
    <source>
        <dbReference type="SAM" id="Phobius"/>
    </source>
</evidence>
<feature type="transmembrane region" description="Helical" evidence="1">
    <location>
        <begin position="73"/>
        <end position="103"/>
    </location>
</feature>
<proteinExistence type="predicted"/>
<feature type="transmembrane region" description="Helical" evidence="1">
    <location>
        <begin position="115"/>
        <end position="142"/>
    </location>
</feature>
<keyword evidence="1" id="KW-0472">Membrane</keyword>
<reference evidence="2 3" key="1">
    <citation type="submission" date="2020-08" db="EMBL/GenBank/DDBJ databases">
        <title>Genomic Encyclopedia of Type Strains, Phase IV (KMG-IV): sequencing the most valuable type-strain genomes for metagenomic binning, comparative biology and taxonomic classification.</title>
        <authorList>
            <person name="Goeker M."/>
        </authorList>
    </citation>
    <scope>NUCLEOTIDE SEQUENCE [LARGE SCALE GENOMIC DNA]</scope>
    <source>
        <strain evidence="2 3">DSM 22548</strain>
    </source>
</reference>
<sequence>MIDRSFRNKVVTGPLTLPIMVVIASVLWFVVDPITIWSVGGLASTLLMAYLLMELNNRNQLLRIRSRMVSCSFLALSLACTFTHPLSWQIVPAYCLLVSYLLFFNSYQQSRPEGIIFHTFFFLGLGSLVFPPMLLLPILFYLEMAVQLRSLTWRTFLAGIFGLIIPYWFLAGWAVWKNQLDTAFLYLLPYFEYQTPDYKSIPLWQYINFGFILMLVLLGLIHYYRTNFNDKIRVRMCFYIFIIQELAIIGGMVAYPCFFHYLFPLLLVNSSPLIAHYFTLAKGRVLMNIWFIFWLLITIALYCYNSGLLPLESWLKDLLPL</sequence>
<dbReference type="Proteomes" id="UP000541425">
    <property type="component" value="Unassembled WGS sequence"/>
</dbReference>
<comment type="caution">
    <text evidence="2">The sequence shown here is derived from an EMBL/GenBank/DDBJ whole genome shotgun (WGS) entry which is preliminary data.</text>
</comment>
<evidence type="ECO:0000313" key="3">
    <source>
        <dbReference type="Proteomes" id="UP000541425"/>
    </source>
</evidence>
<dbReference type="EMBL" id="JACICA010000002">
    <property type="protein sequence ID" value="MBB3702076.1"/>
    <property type="molecule type" value="Genomic_DNA"/>
</dbReference>
<accession>A0A7W5UGH0</accession>
<feature type="transmembrane region" description="Helical" evidence="1">
    <location>
        <begin position="236"/>
        <end position="255"/>
    </location>
</feature>
<organism evidence="2 3">
    <name type="scientific">Alloprevotella rava</name>
    <dbReference type="NCBI Taxonomy" id="671218"/>
    <lineage>
        <taxon>Bacteria</taxon>
        <taxon>Pseudomonadati</taxon>
        <taxon>Bacteroidota</taxon>
        <taxon>Bacteroidia</taxon>
        <taxon>Bacteroidales</taxon>
        <taxon>Prevotellaceae</taxon>
        <taxon>Alloprevotella</taxon>
    </lineage>
</organism>
<protein>
    <recommendedName>
        <fullName evidence="4">Beta-carotene 15,15'-monooxygenase</fullName>
    </recommendedName>
</protein>
<feature type="transmembrane region" description="Helical" evidence="1">
    <location>
        <begin position="203"/>
        <end position="224"/>
    </location>
</feature>
<feature type="transmembrane region" description="Helical" evidence="1">
    <location>
        <begin position="36"/>
        <end position="53"/>
    </location>
</feature>
<gene>
    <name evidence="2" type="ORF">FHS60_000529</name>
</gene>
<evidence type="ECO:0000313" key="2">
    <source>
        <dbReference type="EMBL" id="MBB3702076.1"/>
    </source>
</evidence>
<dbReference type="AlphaFoldDB" id="A0A7W5UGH0"/>
<feature type="transmembrane region" description="Helical" evidence="1">
    <location>
        <begin position="154"/>
        <end position="176"/>
    </location>
</feature>
<keyword evidence="1" id="KW-0812">Transmembrane</keyword>
<feature type="transmembrane region" description="Helical" evidence="1">
    <location>
        <begin position="12"/>
        <end position="30"/>
    </location>
</feature>